<dbReference type="EMBL" id="JYIZ01000035">
    <property type="protein sequence ID" value="KJL43927.1"/>
    <property type="molecule type" value="Genomic_DNA"/>
</dbReference>
<name>A0A0M2HGQ2_9MICO</name>
<keyword evidence="2" id="KW-1185">Reference proteome</keyword>
<accession>A0A0M2HGQ2</accession>
<gene>
    <name evidence="1" type="ORF">RS81_00720</name>
</gene>
<comment type="caution">
    <text evidence="1">The sequence shown here is derived from an EMBL/GenBank/DDBJ whole genome shotgun (WGS) entry which is preliminary data.</text>
</comment>
<reference evidence="1 2" key="1">
    <citation type="submission" date="2015-02" db="EMBL/GenBank/DDBJ databases">
        <title>Draft genome sequences of ten Microbacterium spp. with emphasis on heavy metal contaminated environments.</title>
        <authorList>
            <person name="Corretto E."/>
        </authorList>
    </citation>
    <scope>NUCLEOTIDE SEQUENCE [LARGE SCALE GENOMIC DNA]</scope>
    <source>
        <strain evidence="1 2">DSM 12510</strain>
    </source>
</reference>
<dbReference type="PATRIC" id="fig|92835.4.peg.740"/>
<sequence length="124" mass="13778">MSAAQAIHTVAESTAFLAVWLGRSMTRRPDSIDYAAQCTICIDYEESGVANRIVYERPQMQLPERPLTAFERMKLSQYPDDEALTIEAKAIFADMRRTGRISQSATLGSIFIARTSAAAVEMNL</sequence>
<organism evidence="1 2">
    <name type="scientific">Microbacterium terrae</name>
    <dbReference type="NCBI Taxonomy" id="69369"/>
    <lineage>
        <taxon>Bacteria</taxon>
        <taxon>Bacillati</taxon>
        <taxon>Actinomycetota</taxon>
        <taxon>Actinomycetes</taxon>
        <taxon>Micrococcales</taxon>
        <taxon>Microbacteriaceae</taxon>
        <taxon>Microbacterium</taxon>
    </lineage>
</organism>
<proteinExistence type="predicted"/>
<dbReference type="AlphaFoldDB" id="A0A0M2HGQ2"/>
<evidence type="ECO:0000313" key="2">
    <source>
        <dbReference type="Proteomes" id="UP000033956"/>
    </source>
</evidence>
<dbReference type="Proteomes" id="UP000033956">
    <property type="component" value="Unassembled WGS sequence"/>
</dbReference>
<evidence type="ECO:0000313" key="1">
    <source>
        <dbReference type="EMBL" id="KJL43927.1"/>
    </source>
</evidence>
<protein>
    <submittedName>
        <fullName evidence="1">Uncharacterized protein</fullName>
    </submittedName>
</protein>